<dbReference type="Pfam" id="PF09515">
    <property type="entry name" value="Thia_YuaJ"/>
    <property type="match status" value="1"/>
</dbReference>
<dbReference type="NCBIfam" id="TIGR02357">
    <property type="entry name" value="ECF_ThiT_YuaJ"/>
    <property type="match status" value="1"/>
</dbReference>
<feature type="transmembrane region" description="Helical" evidence="1">
    <location>
        <begin position="112"/>
        <end position="133"/>
    </location>
</feature>
<keyword evidence="1" id="KW-1133">Transmembrane helix</keyword>
<feature type="transmembrane region" description="Helical" evidence="1">
    <location>
        <begin position="80"/>
        <end position="100"/>
    </location>
</feature>
<sequence length="192" mass="21075">MHENERLQVMVEGAIFAGLAMALEYVPHDLGVSSVQFAYGLIPLGIYSLRRGPIPGMMAGLVWGLLDMWLRGSGSLFNPLQIILDYPLPFALAGLIGIFHRQVKTALQANRWSLALGWITVGFLIGDLAKYTAHYFSGVFFWGQYAPKGQSAWLYSLVINGGSFIANAVLGVIVFALIVRLLPNLLTRHLSV</sequence>
<keyword evidence="3" id="KW-1185">Reference proteome</keyword>
<accession>A0ABW4BQY4</accession>
<reference evidence="3" key="1">
    <citation type="journal article" date="2019" name="Int. J. Syst. Evol. Microbiol.">
        <title>The Global Catalogue of Microorganisms (GCM) 10K type strain sequencing project: providing services to taxonomists for standard genome sequencing and annotation.</title>
        <authorList>
            <consortium name="The Broad Institute Genomics Platform"/>
            <consortium name="The Broad Institute Genome Sequencing Center for Infectious Disease"/>
            <person name="Wu L."/>
            <person name="Ma J."/>
        </authorList>
    </citation>
    <scope>NUCLEOTIDE SEQUENCE [LARGE SCALE GENOMIC DNA]</scope>
    <source>
        <strain evidence="3">CCM 8937</strain>
    </source>
</reference>
<protein>
    <submittedName>
        <fullName evidence="2">Energy-coupled thiamine transporter ThiT</fullName>
    </submittedName>
</protein>
<dbReference type="Proteomes" id="UP001597191">
    <property type="component" value="Unassembled WGS sequence"/>
</dbReference>
<gene>
    <name evidence="2" type="primary">thiT</name>
    <name evidence="2" type="ORF">ACFQ4R_10680</name>
</gene>
<name>A0ABW4BQY4_9LACO</name>
<dbReference type="EMBL" id="JBHTOH010000092">
    <property type="protein sequence ID" value="MFD1412043.1"/>
    <property type="molecule type" value="Genomic_DNA"/>
</dbReference>
<organism evidence="2 3">
    <name type="scientific">Lapidilactobacillus gannanensis</name>
    <dbReference type="NCBI Taxonomy" id="2486002"/>
    <lineage>
        <taxon>Bacteria</taxon>
        <taxon>Bacillati</taxon>
        <taxon>Bacillota</taxon>
        <taxon>Bacilli</taxon>
        <taxon>Lactobacillales</taxon>
        <taxon>Lactobacillaceae</taxon>
        <taxon>Lapidilactobacillus</taxon>
    </lineage>
</organism>
<evidence type="ECO:0000256" key="1">
    <source>
        <dbReference type="SAM" id="Phobius"/>
    </source>
</evidence>
<keyword evidence="1" id="KW-0472">Membrane</keyword>
<comment type="caution">
    <text evidence="2">The sequence shown here is derived from an EMBL/GenBank/DDBJ whole genome shotgun (WGS) entry which is preliminary data.</text>
</comment>
<dbReference type="Gene3D" id="1.10.1760.20">
    <property type="match status" value="1"/>
</dbReference>
<evidence type="ECO:0000313" key="2">
    <source>
        <dbReference type="EMBL" id="MFD1412043.1"/>
    </source>
</evidence>
<dbReference type="InterPro" id="IPR012651">
    <property type="entry name" value="Thia_Transptr_ThiT"/>
</dbReference>
<proteinExistence type="predicted"/>
<dbReference type="RefSeq" id="WP_125649027.1">
    <property type="nucleotide sequence ID" value="NZ_JBHTOH010000092.1"/>
</dbReference>
<feature type="transmembrane region" description="Helical" evidence="1">
    <location>
        <begin position="153"/>
        <end position="179"/>
    </location>
</feature>
<feature type="transmembrane region" description="Helical" evidence="1">
    <location>
        <begin position="7"/>
        <end position="26"/>
    </location>
</feature>
<evidence type="ECO:0000313" key="3">
    <source>
        <dbReference type="Proteomes" id="UP001597191"/>
    </source>
</evidence>
<keyword evidence="1" id="KW-0812">Transmembrane</keyword>